<protein>
    <submittedName>
        <fullName evidence="1">Uncharacterized protein</fullName>
    </submittedName>
</protein>
<evidence type="ECO:0000313" key="2">
    <source>
        <dbReference type="Proteomes" id="UP001202328"/>
    </source>
</evidence>
<reference evidence="1" key="1">
    <citation type="submission" date="2022-04" db="EMBL/GenBank/DDBJ databases">
        <title>A functionally conserved STORR gene fusion in Papaver species that diverged 16.8 million years ago.</title>
        <authorList>
            <person name="Catania T."/>
        </authorList>
    </citation>
    <scope>NUCLEOTIDE SEQUENCE</scope>
    <source>
        <strain evidence="1">S-188037</strain>
    </source>
</reference>
<comment type="caution">
    <text evidence="1">The sequence shown here is derived from an EMBL/GenBank/DDBJ whole genome shotgun (WGS) entry which is preliminary data.</text>
</comment>
<dbReference type="Proteomes" id="UP001202328">
    <property type="component" value="Unassembled WGS sequence"/>
</dbReference>
<accession>A0AAD4RVT0</accession>
<evidence type="ECO:0000313" key="1">
    <source>
        <dbReference type="EMBL" id="KAI3835233.1"/>
    </source>
</evidence>
<dbReference type="EMBL" id="JAJJMB010017752">
    <property type="protein sequence ID" value="KAI3835233.1"/>
    <property type="molecule type" value="Genomic_DNA"/>
</dbReference>
<sequence length="95" mass="10786">MVYGADDDNSDQMDNDARQAAKRHTSYPCCCRSQMKYCSASQHPMAFTSSGLYMKELVCLHLIENIQHKRRSTSRSLGFIAKASESFVKLNNFGR</sequence>
<gene>
    <name evidence="1" type="ORF">MKW98_020349</name>
</gene>
<dbReference type="AlphaFoldDB" id="A0AAD4RVT0"/>
<organism evidence="1 2">
    <name type="scientific">Papaver atlanticum</name>
    <dbReference type="NCBI Taxonomy" id="357466"/>
    <lineage>
        <taxon>Eukaryota</taxon>
        <taxon>Viridiplantae</taxon>
        <taxon>Streptophyta</taxon>
        <taxon>Embryophyta</taxon>
        <taxon>Tracheophyta</taxon>
        <taxon>Spermatophyta</taxon>
        <taxon>Magnoliopsida</taxon>
        <taxon>Ranunculales</taxon>
        <taxon>Papaveraceae</taxon>
        <taxon>Papaveroideae</taxon>
        <taxon>Papaver</taxon>
    </lineage>
</organism>
<proteinExistence type="predicted"/>
<keyword evidence="2" id="KW-1185">Reference proteome</keyword>
<name>A0AAD4RVT0_9MAGN</name>